<dbReference type="InterPro" id="IPR003593">
    <property type="entry name" value="AAA+_ATPase"/>
</dbReference>
<evidence type="ECO:0000256" key="1">
    <source>
        <dbReference type="ARBA" id="ARBA00004651"/>
    </source>
</evidence>
<evidence type="ECO:0000256" key="9">
    <source>
        <dbReference type="SAM" id="Phobius"/>
    </source>
</evidence>
<dbReference type="PROSITE" id="PS00211">
    <property type="entry name" value="ABC_TRANSPORTER_1"/>
    <property type="match status" value="1"/>
</dbReference>
<evidence type="ECO:0000256" key="3">
    <source>
        <dbReference type="ARBA" id="ARBA00022475"/>
    </source>
</evidence>
<keyword evidence="3" id="KW-1003">Cell membrane</keyword>
<feature type="transmembrane region" description="Helical" evidence="9">
    <location>
        <begin position="83"/>
        <end position="104"/>
    </location>
</feature>
<evidence type="ECO:0000256" key="8">
    <source>
        <dbReference type="ARBA" id="ARBA00023136"/>
    </source>
</evidence>
<dbReference type="Pfam" id="PF00664">
    <property type="entry name" value="ABC_membrane"/>
    <property type="match status" value="1"/>
</dbReference>
<evidence type="ECO:0000259" key="10">
    <source>
        <dbReference type="PROSITE" id="PS50893"/>
    </source>
</evidence>
<dbReference type="SUPFAM" id="SSF52540">
    <property type="entry name" value="P-loop containing nucleoside triphosphate hydrolases"/>
    <property type="match status" value="1"/>
</dbReference>
<dbReference type="Gene3D" id="1.20.1560.10">
    <property type="entry name" value="ABC transporter type 1, transmembrane domain"/>
    <property type="match status" value="1"/>
</dbReference>
<keyword evidence="8 9" id="KW-0472">Membrane</keyword>
<reference evidence="12 13" key="1">
    <citation type="submission" date="2020-10" db="EMBL/GenBank/DDBJ databases">
        <title>Connecting structure to function with the recovery of over 1000 high-quality activated sludge metagenome-assembled genomes encoding full-length rRNA genes using long-read sequencing.</title>
        <authorList>
            <person name="Singleton C.M."/>
            <person name="Petriglieri F."/>
            <person name="Kristensen J.M."/>
            <person name="Kirkegaard R.H."/>
            <person name="Michaelsen T.Y."/>
            <person name="Andersen M.H."/>
            <person name="Karst S.M."/>
            <person name="Dueholm M.S."/>
            <person name="Nielsen P.H."/>
            <person name="Albertsen M."/>
        </authorList>
    </citation>
    <scope>NUCLEOTIDE SEQUENCE [LARGE SCALE GENOMIC DNA]</scope>
    <source>
        <strain evidence="12">EsbW_18-Q3-R4-48_BATAC.285</strain>
    </source>
</reference>
<accession>A0A935UIF7</accession>
<evidence type="ECO:0000256" key="6">
    <source>
        <dbReference type="ARBA" id="ARBA00022840"/>
    </source>
</evidence>
<dbReference type="InterPro" id="IPR011527">
    <property type="entry name" value="ABC1_TM_dom"/>
</dbReference>
<dbReference type="PROSITE" id="PS50893">
    <property type="entry name" value="ABC_TRANSPORTER_2"/>
    <property type="match status" value="1"/>
</dbReference>
<organism evidence="12 13">
    <name type="scientific">Candidatus Accumulibacter proximus</name>
    <dbReference type="NCBI Taxonomy" id="2954385"/>
    <lineage>
        <taxon>Bacteria</taxon>
        <taxon>Pseudomonadati</taxon>
        <taxon>Pseudomonadota</taxon>
        <taxon>Betaproteobacteria</taxon>
        <taxon>Candidatus Accumulibacter</taxon>
    </lineage>
</organism>
<name>A0A935UIF7_9PROT</name>
<dbReference type="GO" id="GO:0016887">
    <property type="term" value="F:ATP hydrolysis activity"/>
    <property type="evidence" value="ECO:0007669"/>
    <property type="project" value="InterPro"/>
</dbReference>
<comment type="caution">
    <text evidence="12">The sequence shown here is derived from an EMBL/GenBank/DDBJ whole genome shotgun (WGS) entry which is preliminary data.</text>
</comment>
<keyword evidence="7 9" id="KW-1133">Transmembrane helix</keyword>
<keyword evidence="6 12" id="KW-0067">ATP-binding</keyword>
<dbReference type="InterPro" id="IPR003439">
    <property type="entry name" value="ABC_transporter-like_ATP-bd"/>
</dbReference>
<dbReference type="PROSITE" id="PS50929">
    <property type="entry name" value="ABC_TM1F"/>
    <property type="match status" value="1"/>
</dbReference>
<keyword evidence="4 9" id="KW-0812">Transmembrane</keyword>
<dbReference type="GO" id="GO:0015421">
    <property type="term" value="F:ABC-type oligopeptide transporter activity"/>
    <property type="evidence" value="ECO:0007669"/>
    <property type="project" value="TreeGrafter"/>
</dbReference>
<evidence type="ECO:0000256" key="5">
    <source>
        <dbReference type="ARBA" id="ARBA00022741"/>
    </source>
</evidence>
<evidence type="ECO:0000256" key="4">
    <source>
        <dbReference type="ARBA" id="ARBA00022692"/>
    </source>
</evidence>
<sequence length="608" mass="66175">MTTQPPGRKATASSKLRLVMDLLGPYRRWVMVILAAMLVETAMSLAGPWPLKIILDNVVGNHKPPGWLDALRFIDLAGDKMELAAVAGVAVLVIALLGALASYIDNYYTESVSQWVAHDLRMRVYDHLQRLSLGYYDTHQTGSILSTLTADIKTIQGFASSGTLGILVDLLTIVGMLGIMFWLDWDFALIAIGVTPFLLLFVARFNREVKDATHEVRRYQSDIVAVVQQGLESIRIVKAFGRQELEENQLAKVSHATVDAALAARRVKSLLSPAVSITVAGCTGYVLWRGTGLVMQDVMTVGALTVFLTYLGKFFKPVQDLAKMSNSMAQTAVAIERIQLILDTDDILPEKPGATDPGKLRGEIAFDHVAFSYNAEAKVLSDVVFRIAPGQTVGVVGPTGSGKSTVVSMIPRFYDPTGGVVWIDGVDVRDYDLQALRRQIGFVLQDTALFHGTIRENIAYGRPDATDAEIAEAARLANADEFISRMAHGYDTMVGERGMTLSGGQRQRIGIARAVIRDAPILILDEPTAALDTESEKLVMDALQRLMKGRTVITIAHRLSTIRDADKIIVVKGGVVAEEGSHEELVARGGVYAELYRTQIQPASPTGA</sequence>
<dbReference type="Proteomes" id="UP000697998">
    <property type="component" value="Unassembled WGS sequence"/>
</dbReference>
<dbReference type="InterPro" id="IPR017871">
    <property type="entry name" value="ABC_transporter-like_CS"/>
</dbReference>
<dbReference type="SMART" id="SM00382">
    <property type="entry name" value="AAA"/>
    <property type="match status" value="1"/>
</dbReference>
<dbReference type="InterPro" id="IPR039421">
    <property type="entry name" value="Type_1_exporter"/>
</dbReference>
<dbReference type="PANTHER" id="PTHR43394:SF1">
    <property type="entry name" value="ATP-BINDING CASSETTE SUB-FAMILY B MEMBER 10, MITOCHONDRIAL"/>
    <property type="match status" value="1"/>
</dbReference>
<evidence type="ECO:0000313" key="13">
    <source>
        <dbReference type="Proteomes" id="UP000697998"/>
    </source>
</evidence>
<dbReference type="PANTHER" id="PTHR43394">
    <property type="entry name" value="ATP-DEPENDENT PERMEASE MDL1, MITOCHONDRIAL"/>
    <property type="match status" value="1"/>
</dbReference>
<dbReference type="CDD" id="cd18564">
    <property type="entry name" value="ABC_6TM_exporter_like"/>
    <property type="match status" value="1"/>
</dbReference>
<evidence type="ECO:0000313" key="12">
    <source>
        <dbReference type="EMBL" id="MBK7677722.1"/>
    </source>
</evidence>
<dbReference type="AlphaFoldDB" id="A0A935UIF7"/>
<feature type="transmembrane region" description="Helical" evidence="9">
    <location>
        <begin position="29"/>
        <end position="49"/>
    </location>
</feature>
<feature type="transmembrane region" description="Helical" evidence="9">
    <location>
        <begin position="294"/>
        <end position="315"/>
    </location>
</feature>
<dbReference type="FunFam" id="3.40.50.300:FF:000287">
    <property type="entry name" value="Multidrug ABC transporter ATP-binding protein"/>
    <property type="match status" value="1"/>
</dbReference>
<protein>
    <submittedName>
        <fullName evidence="12">ABC transporter ATP-binding protein</fullName>
    </submittedName>
</protein>
<dbReference type="Gene3D" id="3.40.50.300">
    <property type="entry name" value="P-loop containing nucleotide triphosphate hydrolases"/>
    <property type="match status" value="1"/>
</dbReference>
<proteinExistence type="predicted"/>
<dbReference type="EMBL" id="JADJMH010000040">
    <property type="protein sequence ID" value="MBK7677722.1"/>
    <property type="molecule type" value="Genomic_DNA"/>
</dbReference>
<gene>
    <name evidence="12" type="ORF">IPJ27_24930</name>
</gene>
<comment type="subcellular location">
    <subcellularLocation>
        <location evidence="1">Cell membrane</location>
        <topology evidence="1">Multi-pass membrane protein</topology>
    </subcellularLocation>
</comment>
<keyword evidence="2" id="KW-0813">Transport</keyword>
<dbReference type="InterPro" id="IPR027417">
    <property type="entry name" value="P-loop_NTPase"/>
</dbReference>
<feature type="domain" description="ABC transmembrane type-1" evidence="11">
    <location>
        <begin position="32"/>
        <end position="330"/>
    </location>
</feature>
<feature type="transmembrane region" description="Helical" evidence="9">
    <location>
        <begin position="270"/>
        <end position="288"/>
    </location>
</feature>
<evidence type="ECO:0000256" key="2">
    <source>
        <dbReference type="ARBA" id="ARBA00022448"/>
    </source>
</evidence>
<dbReference type="SUPFAM" id="SSF90123">
    <property type="entry name" value="ABC transporter transmembrane region"/>
    <property type="match status" value="1"/>
</dbReference>
<evidence type="ECO:0000259" key="11">
    <source>
        <dbReference type="PROSITE" id="PS50929"/>
    </source>
</evidence>
<dbReference type="Pfam" id="PF00005">
    <property type="entry name" value="ABC_tran"/>
    <property type="match status" value="1"/>
</dbReference>
<evidence type="ECO:0000256" key="7">
    <source>
        <dbReference type="ARBA" id="ARBA00022989"/>
    </source>
</evidence>
<dbReference type="InterPro" id="IPR036640">
    <property type="entry name" value="ABC1_TM_sf"/>
</dbReference>
<dbReference type="GO" id="GO:0005524">
    <property type="term" value="F:ATP binding"/>
    <property type="evidence" value="ECO:0007669"/>
    <property type="project" value="UniProtKB-KW"/>
</dbReference>
<feature type="transmembrane region" description="Helical" evidence="9">
    <location>
        <begin position="187"/>
        <end position="205"/>
    </location>
</feature>
<dbReference type="GO" id="GO:0005886">
    <property type="term" value="C:plasma membrane"/>
    <property type="evidence" value="ECO:0007669"/>
    <property type="project" value="UniProtKB-SubCell"/>
</dbReference>
<feature type="transmembrane region" description="Helical" evidence="9">
    <location>
        <begin position="162"/>
        <end position="181"/>
    </location>
</feature>
<feature type="domain" description="ABC transporter" evidence="10">
    <location>
        <begin position="364"/>
        <end position="598"/>
    </location>
</feature>
<keyword evidence="5" id="KW-0547">Nucleotide-binding</keyword>